<dbReference type="Gene3D" id="1.10.150.130">
    <property type="match status" value="1"/>
</dbReference>
<gene>
    <name evidence="14" type="ORF">H8711_00465</name>
</gene>
<dbReference type="Proteomes" id="UP000653127">
    <property type="component" value="Unassembled WGS sequence"/>
</dbReference>
<keyword evidence="8 11" id="KW-0238">DNA-binding</keyword>
<evidence type="ECO:0000313" key="15">
    <source>
        <dbReference type="Proteomes" id="UP000653127"/>
    </source>
</evidence>
<evidence type="ECO:0000256" key="11">
    <source>
        <dbReference type="PROSITE-ProRule" id="PRU01248"/>
    </source>
</evidence>
<evidence type="ECO:0000256" key="5">
    <source>
        <dbReference type="ARBA" id="ARBA00022618"/>
    </source>
</evidence>
<feature type="domain" description="Core-binding (CB)" evidence="13">
    <location>
        <begin position="7"/>
        <end position="112"/>
    </location>
</feature>
<protein>
    <submittedName>
        <fullName evidence="14">Tyrosine recombinase XerC</fullName>
    </submittedName>
</protein>
<evidence type="ECO:0000256" key="10">
    <source>
        <dbReference type="ARBA" id="ARBA00023306"/>
    </source>
</evidence>
<dbReference type="Pfam" id="PF00589">
    <property type="entry name" value="Phage_integrase"/>
    <property type="match status" value="1"/>
</dbReference>
<evidence type="ECO:0000313" key="14">
    <source>
        <dbReference type="EMBL" id="MBC8545409.1"/>
    </source>
</evidence>
<evidence type="ECO:0000259" key="12">
    <source>
        <dbReference type="PROSITE" id="PS51898"/>
    </source>
</evidence>
<dbReference type="GO" id="GO:0006310">
    <property type="term" value="P:DNA recombination"/>
    <property type="evidence" value="ECO:0007669"/>
    <property type="project" value="UniProtKB-KW"/>
</dbReference>
<evidence type="ECO:0000256" key="1">
    <source>
        <dbReference type="ARBA" id="ARBA00003283"/>
    </source>
</evidence>
<dbReference type="GO" id="GO:0051301">
    <property type="term" value="P:cell division"/>
    <property type="evidence" value="ECO:0007669"/>
    <property type="project" value="UniProtKB-KW"/>
</dbReference>
<accession>A0A926DXG2</accession>
<dbReference type="GO" id="GO:0007059">
    <property type="term" value="P:chromosome segregation"/>
    <property type="evidence" value="ECO:0007669"/>
    <property type="project" value="UniProtKB-KW"/>
</dbReference>
<dbReference type="GO" id="GO:0015074">
    <property type="term" value="P:DNA integration"/>
    <property type="evidence" value="ECO:0007669"/>
    <property type="project" value="UniProtKB-KW"/>
</dbReference>
<dbReference type="InterPro" id="IPR050090">
    <property type="entry name" value="Tyrosine_recombinase_XerCD"/>
</dbReference>
<dbReference type="Gene3D" id="1.10.443.10">
    <property type="entry name" value="Intergrase catalytic core"/>
    <property type="match status" value="1"/>
</dbReference>
<evidence type="ECO:0000259" key="13">
    <source>
        <dbReference type="PROSITE" id="PS51900"/>
    </source>
</evidence>
<dbReference type="GO" id="GO:0003677">
    <property type="term" value="F:DNA binding"/>
    <property type="evidence" value="ECO:0007669"/>
    <property type="project" value="UniProtKB-UniRule"/>
</dbReference>
<reference evidence="14" key="1">
    <citation type="submission" date="2020-08" db="EMBL/GenBank/DDBJ databases">
        <title>Genome public.</title>
        <authorList>
            <person name="Liu C."/>
            <person name="Sun Q."/>
        </authorList>
    </citation>
    <scope>NUCLEOTIDE SEQUENCE</scope>
    <source>
        <strain evidence="14">NSJ-31</strain>
    </source>
</reference>
<dbReference type="SUPFAM" id="SSF56349">
    <property type="entry name" value="DNA breaking-rejoining enzymes"/>
    <property type="match status" value="1"/>
</dbReference>
<proteinExistence type="inferred from homology"/>
<evidence type="ECO:0000256" key="9">
    <source>
        <dbReference type="ARBA" id="ARBA00023172"/>
    </source>
</evidence>
<dbReference type="Pfam" id="PF13495">
    <property type="entry name" value="Phage_int_SAM_4"/>
    <property type="match status" value="1"/>
</dbReference>
<evidence type="ECO:0000256" key="2">
    <source>
        <dbReference type="ARBA" id="ARBA00004496"/>
    </source>
</evidence>
<keyword evidence="10" id="KW-0131">Cell cycle</keyword>
<comment type="subcellular location">
    <subcellularLocation>
        <location evidence="2">Cytoplasm</location>
    </subcellularLocation>
</comment>
<comment type="similarity">
    <text evidence="3">Belongs to the 'phage' integrase family.</text>
</comment>
<dbReference type="GO" id="GO:0005737">
    <property type="term" value="C:cytoplasm"/>
    <property type="evidence" value="ECO:0007669"/>
    <property type="project" value="UniProtKB-SubCell"/>
</dbReference>
<dbReference type="PANTHER" id="PTHR30349:SF77">
    <property type="entry name" value="TYROSINE RECOMBINASE XERC"/>
    <property type="match status" value="1"/>
</dbReference>
<keyword evidence="4" id="KW-0963">Cytoplasm</keyword>
<comment type="caution">
    <text evidence="14">The sequence shown here is derived from an EMBL/GenBank/DDBJ whole genome shotgun (WGS) entry which is preliminary data.</text>
</comment>
<keyword evidence="6" id="KW-0159">Chromosome partition</keyword>
<dbReference type="RefSeq" id="WP_249281562.1">
    <property type="nucleotide sequence ID" value="NZ_JACRST010000001.1"/>
</dbReference>
<keyword evidence="9" id="KW-0233">DNA recombination</keyword>
<dbReference type="EMBL" id="JACRST010000001">
    <property type="protein sequence ID" value="MBC8545409.1"/>
    <property type="molecule type" value="Genomic_DNA"/>
</dbReference>
<sequence length="332" mass="38003">MNQNLLDDCPSYLRDFLFYMETIKGRSTKTVEAYYIDLRTFLRFLKRFRGLAPSNLEFSEIRIADISIDAIRSVTLSDVYEFLNYTLSDRKNGAKTRSRKVSSLRSFFHYLTTKANLLEENPVLNLEVPATRKTLPKYLSLEESLELLTSIDGKDKERDYCIVTLFLNCGMRLSELVGINLSDIKEDHTLRVVGKGNKERVIYLNRACLDALEDYRRVRPVVQTSDKNALFLSKQGRRISNRRVEQIVNDCLKRAGLSGKGYSVHKLRHTAATLMYQHGGVDVRLLQDILGHSNLGTTEIYTHVSNKQLEEAAVKNPLSSVKPRGKKKDAEE</sequence>
<dbReference type="InterPro" id="IPR011010">
    <property type="entry name" value="DNA_brk_join_enz"/>
</dbReference>
<dbReference type="InterPro" id="IPR010998">
    <property type="entry name" value="Integrase_recombinase_N"/>
</dbReference>
<evidence type="ECO:0000256" key="8">
    <source>
        <dbReference type="ARBA" id="ARBA00023125"/>
    </source>
</evidence>
<evidence type="ECO:0000256" key="3">
    <source>
        <dbReference type="ARBA" id="ARBA00008857"/>
    </source>
</evidence>
<keyword evidence="7" id="KW-0229">DNA integration</keyword>
<evidence type="ECO:0000256" key="7">
    <source>
        <dbReference type="ARBA" id="ARBA00022908"/>
    </source>
</evidence>
<keyword evidence="5" id="KW-0132">Cell division</keyword>
<dbReference type="InterPro" id="IPR002104">
    <property type="entry name" value="Integrase_catalytic"/>
</dbReference>
<evidence type="ECO:0000256" key="6">
    <source>
        <dbReference type="ARBA" id="ARBA00022829"/>
    </source>
</evidence>
<dbReference type="InterPro" id="IPR044068">
    <property type="entry name" value="CB"/>
</dbReference>
<dbReference type="AlphaFoldDB" id="A0A926DXG2"/>
<comment type="function">
    <text evidence="1">Site-specific tyrosine recombinase, which acts by catalyzing the cutting and rejoining of the recombining DNA molecules.</text>
</comment>
<keyword evidence="15" id="KW-1185">Reference proteome</keyword>
<dbReference type="InterPro" id="IPR013762">
    <property type="entry name" value="Integrase-like_cat_sf"/>
</dbReference>
<organism evidence="14 15">
    <name type="scientific">Ligaoa zhengdingensis</name>
    <dbReference type="NCBI Taxonomy" id="2763658"/>
    <lineage>
        <taxon>Bacteria</taxon>
        <taxon>Bacillati</taxon>
        <taxon>Bacillota</taxon>
        <taxon>Clostridia</taxon>
        <taxon>Eubacteriales</taxon>
        <taxon>Oscillospiraceae</taxon>
        <taxon>Ligaoa</taxon>
    </lineage>
</organism>
<dbReference type="PANTHER" id="PTHR30349">
    <property type="entry name" value="PHAGE INTEGRASE-RELATED"/>
    <property type="match status" value="1"/>
</dbReference>
<dbReference type="PROSITE" id="PS51898">
    <property type="entry name" value="TYR_RECOMBINASE"/>
    <property type="match status" value="1"/>
</dbReference>
<dbReference type="InterPro" id="IPR004107">
    <property type="entry name" value="Integrase_SAM-like_N"/>
</dbReference>
<name>A0A926DXG2_9FIRM</name>
<feature type="domain" description="Tyr recombinase" evidence="12">
    <location>
        <begin position="134"/>
        <end position="314"/>
    </location>
</feature>
<evidence type="ECO:0000256" key="4">
    <source>
        <dbReference type="ARBA" id="ARBA00022490"/>
    </source>
</evidence>
<dbReference type="PROSITE" id="PS51900">
    <property type="entry name" value="CB"/>
    <property type="match status" value="1"/>
</dbReference>